<accession>A0A0E9RWQ0</accession>
<sequence length="39" mass="4544">MNLNLKGSANLFLFQFSVLEKEYKYYVFLLNSSLYTTGS</sequence>
<dbReference type="EMBL" id="GBXM01075767">
    <property type="protein sequence ID" value="JAH32810.1"/>
    <property type="molecule type" value="Transcribed_RNA"/>
</dbReference>
<reference evidence="1" key="1">
    <citation type="submission" date="2014-11" db="EMBL/GenBank/DDBJ databases">
        <authorList>
            <person name="Amaro Gonzalez C."/>
        </authorList>
    </citation>
    <scope>NUCLEOTIDE SEQUENCE</scope>
</reference>
<proteinExistence type="predicted"/>
<organism evidence="1">
    <name type="scientific">Anguilla anguilla</name>
    <name type="common">European freshwater eel</name>
    <name type="synonym">Muraena anguilla</name>
    <dbReference type="NCBI Taxonomy" id="7936"/>
    <lineage>
        <taxon>Eukaryota</taxon>
        <taxon>Metazoa</taxon>
        <taxon>Chordata</taxon>
        <taxon>Craniata</taxon>
        <taxon>Vertebrata</taxon>
        <taxon>Euteleostomi</taxon>
        <taxon>Actinopterygii</taxon>
        <taxon>Neopterygii</taxon>
        <taxon>Teleostei</taxon>
        <taxon>Anguilliformes</taxon>
        <taxon>Anguillidae</taxon>
        <taxon>Anguilla</taxon>
    </lineage>
</organism>
<dbReference type="AlphaFoldDB" id="A0A0E9RWQ0"/>
<evidence type="ECO:0000313" key="1">
    <source>
        <dbReference type="EMBL" id="JAH32810.1"/>
    </source>
</evidence>
<reference evidence="1" key="2">
    <citation type="journal article" date="2015" name="Fish Shellfish Immunol.">
        <title>Early steps in the European eel (Anguilla anguilla)-Vibrio vulnificus interaction in the gills: Role of the RtxA13 toxin.</title>
        <authorList>
            <person name="Callol A."/>
            <person name="Pajuelo D."/>
            <person name="Ebbesson L."/>
            <person name="Teles M."/>
            <person name="MacKenzie S."/>
            <person name="Amaro C."/>
        </authorList>
    </citation>
    <scope>NUCLEOTIDE SEQUENCE</scope>
</reference>
<protein>
    <submittedName>
        <fullName evidence="1">Uncharacterized protein</fullName>
    </submittedName>
</protein>
<name>A0A0E9RWQ0_ANGAN</name>